<reference evidence="5 6" key="1">
    <citation type="submission" date="2021-08" db="EMBL/GenBank/DDBJ databases">
        <title>Devosia salina sp. nov., isolated from the South China Sea sediment.</title>
        <authorList>
            <person name="Zhou Z."/>
        </authorList>
    </citation>
    <scope>NUCLEOTIDE SEQUENCE [LARGE SCALE GENOMIC DNA]</scope>
    <source>
        <strain evidence="5 6">SCS-3</strain>
    </source>
</reference>
<comment type="similarity">
    <text evidence="2">Belongs to the NAD(P)-dependent epimerase/dehydratase family. Dihydroflavonol-4-reductase subfamily.</text>
</comment>
<dbReference type="InterPro" id="IPR036291">
    <property type="entry name" value="NAD(P)-bd_dom_sf"/>
</dbReference>
<feature type="transmembrane region" description="Helical" evidence="3">
    <location>
        <begin position="12"/>
        <end position="34"/>
    </location>
</feature>
<evidence type="ECO:0000256" key="2">
    <source>
        <dbReference type="ARBA" id="ARBA00023445"/>
    </source>
</evidence>
<gene>
    <name evidence="5" type="ORF">K1X15_19520</name>
</gene>
<feature type="domain" description="NAD-dependent epimerase/dehydratase" evidence="4">
    <location>
        <begin position="12"/>
        <end position="251"/>
    </location>
</feature>
<dbReference type="CDD" id="cd05227">
    <property type="entry name" value="AR_SDR_e"/>
    <property type="match status" value="1"/>
</dbReference>
<protein>
    <submittedName>
        <fullName evidence="5">Aldehyde reductase</fullName>
    </submittedName>
</protein>
<dbReference type="Gene3D" id="3.40.50.720">
    <property type="entry name" value="NAD(P)-binding Rossmann-like Domain"/>
    <property type="match status" value="1"/>
</dbReference>
<dbReference type="InterPro" id="IPR050425">
    <property type="entry name" value="NAD(P)_dehydrat-like"/>
</dbReference>
<name>A0ABX8WCS3_9HYPH</name>
<sequence>MSQSTQNHADRVLLTGISGFLGGHVALALLKAGYTVRGSVRKLAKADKVRASLKAAGADISRLEFVELDLLSDAGWDEAMAGVRYLQHTASPFVIDLPEDKNELIRPAVEGTERALKAALRAGVERIVLTSSMAAIAYGHDKARTRPFTAADWTDLEGRGVNAYIESKTLAERRAWEIMRAAGRERDLTTINPSAILGPLLDEDPSTSALMVKRLLDGSVPALPRIPFVIVDVRDIAEAHVKAMTEDSAGGRRFPMGERPMLMGEVADIVRKAAPGRKVPRLNMPDWAVRLYGLFDRDVRGIVNELGVLKALDSSAAIALLGRPLVPASQSVAATTASLIERRLV</sequence>
<evidence type="ECO:0000313" key="6">
    <source>
        <dbReference type="Proteomes" id="UP000825799"/>
    </source>
</evidence>
<keyword evidence="3" id="KW-1133">Transmembrane helix</keyword>
<keyword evidence="3" id="KW-0812">Transmembrane</keyword>
<proteinExistence type="inferred from homology"/>
<dbReference type="Pfam" id="PF01370">
    <property type="entry name" value="Epimerase"/>
    <property type="match status" value="1"/>
</dbReference>
<organism evidence="5 6">
    <name type="scientific">Devosia salina</name>
    <dbReference type="NCBI Taxonomy" id="2860336"/>
    <lineage>
        <taxon>Bacteria</taxon>
        <taxon>Pseudomonadati</taxon>
        <taxon>Pseudomonadota</taxon>
        <taxon>Alphaproteobacteria</taxon>
        <taxon>Hyphomicrobiales</taxon>
        <taxon>Devosiaceae</taxon>
        <taxon>Devosia</taxon>
    </lineage>
</organism>
<evidence type="ECO:0000259" key="4">
    <source>
        <dbReference type="Pfam" id="PF01370"/>
    </source>
</evidence>
<dbReference type="PANTHER" id="PTHR10366">
    <property type="entry name" value="NAD DEPENDENT EPIMERASE/DEHYDRATASE"/>
    <property type="match status" value="1"/>
</dbReference>
<dbReference type="Proteomes" id="UP000825799">
    <property type="component" value="Chromosome"/>
</dbReference>
<dbReference type="RefSeq" id="WP_220305200.1">
    <property type="nucleotide sequence ID" value="NZ_CP080590.1"/>
</dbReference>
<accession>A0ABX8WCS3</accession>
<evidence type="ECO:0000256" key="3">
    <source>
        <dbReference type="SAM" id="Phobius"/>
    </source>
</evidence>
<dbReference type="SUPFAM" id="SSF51735">
    <property type="entry name" value="NAD(P)-binding Rossmann-fold domains"/>
    <property type="match status" value="1"/>
</dbReference>
<evidence type="ECO:0000256" key="1">
    <source>
        <dbReference type="ARBA" id="ARBA00023002"/>
    </source>
</evidence>
<dbReference type="EMBL" id="CP080590">
    <property type="protein sequence ID" value="QYO76735.1"/>
    <property type="molecule type" value="Genomic_DNA"/>
</dbReference>
<evidence type="ECO:0000313" key="5">
    <source>
        <dbReference type="EMBL" id="QYO76735.1"/>
    </source>
</evidence>
<keyword evidence="1" id="KW-0560">Oxidoreductase</keyword>
<keyword evidence="3" id="KW-0472">Membrane</keyword>
<dbReference type="InterPro" id="IPR001509">
    <property type="entry name" value="Epimerase_deHydtase"/>
</dbReference>
<dbReference type="PANTHER" id="PTHR10366:SF564">
    <property type="entry name" value="STEROL-4-ALPHA-CARBOXYLATE 3-DEHYDROGENASE, DECARBOXYLATING"/>
    <property type="match status" value="1"/>
</dbReference>
<keyword evidence="6" id="KW-1185">Reference proteome</keyword>